<name>A0AAU9KF13_9CILI</name>
<evidence type="ECO:0000313" key="3">
    <source>
        <dbReference type="Proteomes" id="UP001162131"/>
    </source>
</evidence>
<comment type="caution">
    <text evidence="2">The sequence shown here is derived from an EMBL/GenBank/DDBJ whole genome shotgun (WGS) entry which is preliminary data.</text>
</comment>
<dbReference type="InterPro" id="IPR041232">
    <property type="entry name" value="NPL"/>
</dbReference>
<dbReference type="Gene3D" id="2.60.120.340">
    <property type="entry name" value="Nucleoplasmin core domain"/>
    <property type="match status" value="1"/>
</dbReference>
<evidence type="ECO:0000313" key="2">
    <source>
        <dbReference type="EMBL" id="CAG9332530.1"/>
    </source>
</evidence>
<dbReference type="AlphaFoldDB" id="A0AAU9KF13"/>
<protein>
    <recommendedName>
        <fullName evidence="1">Nucleoplasmin-like domain-containing protein</fullName>
    </recommendedName>
</protein>
<gene>
    <name evidence="2" type="ORF">BSTOLATCC_MIC55975</name>
</gene>
<keyword evidence="3" id="KW-1185">Reference proteome</keyword>
<organism evidence="2 3">
    <name type="scientific">Blepharisma stoltei</name>
    <dbReference type="NCBI Taxonomy" id="1481888"/>
    <lineage>
        <taxon>Eukaryota</taxon>
        <taxon>Sar</taxon>
        <taxon>Alveolata</taxon>
        <taxon>Ciliophora</taxon>
        <taxon>Postciliodesmatophora</taxon>
        <taxon>Heterotrichea</taxon>
        <taxon>Heterotrichida</taxon>
        <taxon>Blepharismidae</taxon>
        <taxon>Blepharisma</taxon>
    </lineage>
</organism>
<dbReference type="EMBL" id="CAJZBQ010000054">
    <property type="protein sequence ID" value="CAG9332530.1"/>
    <property type="molecule type" value="Genomic_DNA"/>
</dbReference>
<reference evidence="2" key="1">
    <citation type="submission" date="2021-09" db="EMBL/GenBank/DDBJ databases">
        <authorList>
            <consortium name="AG Swart"/>
            <person name="Singh M."/>
            <person name="Singh A."/>
            <person name="Seah K."/>
            <person name="Emmerich C."/>
        </authorList>
    </citation>
    <scope>NUCLEOTIDE SEQUENCE</scope>
    <source>
        <strain evidence="2">ATCC30299</strain>
    </source>
</reference>
<feature type="domain" description="Nucleoplasmin-like" evidence="1">
    <location>
        <begin position="2"/>
        <end position="93"/>
    </location>
</feature>
<proteinExistence type="predicted"/>
<sequence length="119" mass="13527">MFWGCCLKQNKGEVLESKGNGRILHLSHAVLDMNGWKSKEWNTVYLSYEGKKVPIAELNETQNSVDIDLMISRTSAPHFSLKGASDVYLLGYFEPKEEIEEKKQKKIVISDESDSEDSD</sequence>
<dbReference type="Proteomes" id="UP001162131">
    <property type="component" value="Unassembled WGS sequence"/>
</dbReference>
<evidence type="ECO:0000259" key="1">
    <source>
        <dbReference type="Pfam" id="PF17800"/>
    </source>
</evidence>
<dbReference type="Pfam" id="PF17800">
    <property type="entry name" value="NPL"/>
    <property type="match status" value="1"/>
</dbReference>
<accession>A0AAU9KF13</accession>